<feature type="region of interest" description="Disordered" evidence="1">
    <location>
        <begin position="93"/>
        <end position="116"/>
    </location>
</feature>
<dbReference type="EMBL" id="JADBEJ010000001">
    <property type="protein sequence ID" value="MBE1573461.1"/>
    <property type="molecule type" value="Genomic_DNA"/>
</dbReference>
<evidence type="ECO:0000313" key="3">
    <source>
        <dbReference type="Proteomes" id="UP000656548"/>
    </source>
</evidence>
<name>A0ABR9KZC6_9PSEU</name>
<organism evidence="2 3">
    <name type="scientific">Amycolatopsis roodepoortensis</name>
    <dbReference type="NCBI Taxonomy" id="700274"/>
    <lineage>
        <taxon>Bacteria</taxon>
        <taxon>Bacillati</taxon>
        <taxon>Actinomycetota</taxon>
        <taxon>Actinomycetes</taxon>
        <taxon>Pseudonocardiales</taxon>
        <taxon>Pseudonocardiaceae</taxon>
        <taxon>Amycolatopsis</taxon>
    </lineage>
</organism>
<proteinExistence type="predicted"/>
<dbReference type="RefSeq" id="WP_192741271.1">
    <property type="nucleotide sequence ID" value="NZ_JADBEJ010000001.1"/>
</dbReference>
<dbReference type="Proteomes" id="UP000656548">
    <property type="component" value="Unassembled WGS sequence"/>
</dbReference>
<sequence length="116" mass="12860">MSYPPLAFDLVHVLSTAQAKKRARPVFVAVLRDPQELHDPRYPGEEATWRRLLRGYLAIGLVRFADATAADDLLKLAIAGLGKLKYAPARSSFESMLDSPDPDTRQEAKQALKKLG</sequence>
<reference evidence="2 3" key="1">
    <citation type="submission" date="2020-10" db="EMBL/GenBank/DDBJ databases">
        <title>Sequencing the genomes of 1000 actinobacteria strains.</title>
        <authorList>
            <person name="Klenk H.-P."/>
        </authorList>
    </citation>
    <scope>NUCLEOTIDE SEQUENCE [LARGE SCALE GENOMIC DNA]</scope>
    <source>
        <strain evidence="2 3">DSM 46661</strain>
    </source>
</reference>
<gene>
    <name evidence="2" type="ORF">H4W30_000490</name>
</gene>
<comment type="caution">
    <text evidence="2">The sequence shown here is derived from an EMBL/GenBank/DDBJ whole genome shotgun (WGS) entry which is preliminary data.</text>
</comment>
<accession>A0ABR9KZC6</accession>
<dbReference type="InterPro" id="IPR011989">
    <property type="entry name" value="ARM-like"/>
</dbReference>
<evidence type="ECO:0000313" key="2">
    <source>
        <dbReference type="EMBL" id="MBE1573461.1"/>
    </source>
</evidence>
<keyword evidence="3" id="KW-1185">Reference proteome</keyword>
<evidence type="ECO:0000256" key="1">
    <source>
        <dbReference type="SAM" id="MobiDB-lite"/>
    </source>
</evidence>
<dbReference type="Gene3D" id="1.25.10.10">
    <property type="entry name" value="Leucine-rich Repeat Variant"/>
    <property type="match status" value="1"/>
</dbReference>
<protein>
    <submittedName>
        <fullName evidence="2">HEAT repeat protein</fullName>
    </submittedName>
</protein>